<feature type="domain" description="DUF5672" evidence="1">
    <location>
        <begin position="74"/>
        <end position="273"/>
    </location>
</feature>
<reference evidence="2" key="1">
    <citation type="submission" date="2018-05" db="EMBL/GenBank/DDBJ databases">
        <authorList>
            <person name="Lanie J.A."/>
            <person name="Ng W.-L."/>
            <person name="Kazmierczak K.M."/>
            <person name="Andrzejewski T.M."/>
            <person name="Davidsen T.M."/>
            <person name="Wayne K.J."/>
            <person name="Tettelin H."/>
            <person name="Glass J.I."/>
            <person name="Rusch D."/>
            <person name="Podicherti R."/>
            <person name="Tsui H.-C.T."/>
            <person name="Winkler M.E."/>
        </authorList>
    </citation>
    <scope>NUCLEOTIDE SEQUENCE</scope>
</reference>
<name>A0A382PHN1_9ZZZZ</name>
<sequence length="289" mass="34121">MKINSTRLAPTVPITVPAAASEKLAVVIPTQKFNLNYIEEEVLNRISQLYSDRYSLFLVVSEYSPINYENKGFKNIYLDPTFFFDDIQGYNSLCLDINFYKIFENYNFMLIHHLDAVILKDEIEHWISKNYSYIGGPSIHKSFFTKKPIAIKYFCNGGLSLRKNSDFIKVLNSKNIYFNNLDLNVIKALIKFKHMKQYFNLIYNNYQIKNYFDVQNFAKEYFLNEDFFWTILAKLFIKNFRLPDNILECANFSIDQGHKFYSTKHGVNPFGIHGYTEKNALYLKKLFKI</sequence>
<dbReference type="InterPro" id="IPR043729">
    <property type="entry name" value="DUF5672"/>
</dbReference>
<dbReference type="EMBL" id="UINC01107166">
    <property type="protein sequence ID" value="SVC72337.1"/>
    <property type="molecule type" value="Genomic_DNA"/>
</dbReference>
<dbReference type="Pfam" id="PF18922">
    <property type="entry name" value="DUF5672"/>
    <property type="match status" value="1"/>
</dbReference>
<evidence type="ECO:0000259" key="1">
    <source>
        <dbReference type="Pfam" id="PF18922"/>
    </source>
</evidence>
<gene>
    <name evidence="2" type="ORF">METZ01_LOCUS325191</name>
</gene>
<organism evidence="2">
    <name type="scientific">marine metagenome</name>
    <dbReference type="NCBI Taxonomy" id="408172"/>
    <lineage>
        <taxon>unclassified sequences</taxon>
        <taxon>metagenomes</taxon>
        <taxon>ecological metagenomes</taxon>
    </lineage>
</organism>
<dbReference type="AlphaFoldDB" id="A0A382PHN1"/>
<proteinExistence type="predicted"/>
<protein>
    <recommendedName>
        <fullName evidence="1">DUF5672 domain-containing protein</fullName>
    </recommendedName>
</protein>
<accession>A0A382PHN1</accession>
<evidence type="ECO:0000313" key="2">
    <source>
        <dbReference type="EMBL" id="SVC72337.1"/>
    </source>
</evidence>